<evidence type="ECO:0000313" key="5">
    <source>
        <dbReference type="Proteomes" id="UP000199602"/>
    </source>
</evidence>
<comment type="similarity">
    <text evidence="2">Belongs to the Nudix hydrolase family.</text>
</comment>
<protein>
    <submittedName>
        <fullName evidence="4">8-oxo-dGTP diphosphatase</fullName>
    </submittedName>
</protein>
<dbReference type="Proteomes" id="UP000199602">
    <property type="component" value="Unassembled WGS sequence"/>
</dbReference>
<keyword evidence="5" id="KW-1185">Reference proteome</keyword>
<dbReference type="InterPro" id="IPR015797">
    <property type="entry name" value="NUDIX_hydrolase-like_dom_sf"/>
</dbReference>
<feature type="domain" description="Nudix hydrolase" evidence="3">
    <location>
        <begin position="19"/>
        <end position="145"/>
    </location>
</feature>
<sequence length="154" mass="17366">MKYIKKCSNCGQVIETYRNPFPTVDVVTFVPPFSVVLIKRKNKPFGWALPGGFVDYGESVESAALREVKEETGLDVSLLYLLGVYSDPKRDPRFHTLSTVFVGIPLDLSQLKAGDDADKARIFSLNQLPNLVFDHAKILQDFCYKMKISEDIKC</sequence>
<dbReference type="Pfam" id="PF00293">
    <property type="entry name" value="NUDIX"/>
    <property type="match status" value="1"/>
</dbReference>
<dbReference type="RefSeq" id="WP_092065470.1">
    <property type="nucleotide sequence ID" value="NZ_FNIN01000007.1"/>
</dbReference>
<dbReference type="GO" id="GO:0016787">
    <property type="term" value="F:hydrolase activity"/>
    <property type="evidence" value="ECO:0007669"/>
    <property type="project" value="UniProtKB-KW"/>
</dbReference>
<dbReference type="PANTHER" id="PTHR43736">
    <property type="entry name" value="ADP-RIBOSE PYROPHOSPHATASE"/>
    <property type="match status" value="1"/>
</dbReference>
<proteinExistence type="inferred from homology"/>
<reference evidence="4 5" key="1">
    <citation type="submission" date="2016-10" db="EMBL/GenBank/DDBJ databases">
        <authorList>
            <person name="de Groot N.N."/>
        </authorList>
    </citation>
    <scope>NUCLEOTIDE SEQUENCE [LARGE SCALE GENOMIC DNA]</scope>
    <source>
        <strain evidence="4 5">DSM 15269</strain>
    </source>
</reference>
<accession>A0A1H0E8Y2</accession>
<keyword evidence="1 2" id="KW-0378">Hydrolase</keyword>
<dbReference type="InterPro" id="IPR020084">
    <property type="entry name" value="NUDIX_hydrolase_CS"/>
</dbReference>
<dbReference type="Gene3D" id="3.90.79.10">
    <property type="entry name" value="Nucleoside Triphosphate Pyrophosphohydrolase"/>
    <property type="match status" value="1"/>
</dbReference>
<dbReference type="PRINTS" id="PR00502">
    <property type="entry name" value="NUDIXFAMILY"/>
</dbReference>
<gene>
    <name evidence="4" type="ORF">SAMN04488516_10724</name>
</gene>
<dbReference type="PROSITE" id="PS00893">
    <property type="entry name" value="NUDIX_BOX"/>
    <property type="match status" value="1"/>
</dbReference>
<name>A0A1H0E8Y2_9BACT</name>
<dbReference type="PROSITE" id="PS51462">
    <property type="entry name" value="NUDIX"/>
    <property type="match status" value="1"/>
</dbReference>
<dbReference type="PANTHER" id="PTHR43736:SF1">
    <property type="entry name" value="DIHYDRONEOPTERIN TRIPHOSPHATE DIPHOSPHATASE"/>
    <property type="match status" value="1"/>
</dbReference>
<evidence type="ECO:0000313" key="4">
    <source>
        <dbReference type="EMBL" id="SDN78845.1"/>
    </source>
</evidence>
<dbReference type="CDD" id="cd18873">
    <property type="entry name" value="NUDIX_NadM_like"/>
    <property type="match status" value="1"/>
</dbReference>
<evidence type="ECO:0000256" key="2">
    <source>
        <dbReference type="RuleBase" id="RU003476"/>
    </source>
</evidence>
<dbReference type="OrthoDB" id="9761969at2"/>
<dbReference type="AlphaFoldDB" id="A0A1H0E8Y2"/>
<evidence type="ECO:0000256" key="1">
    <source>
        <dbReference type="ARBA" id="ARBA00022801"/>
    </source>
</evidence>
<dbReference type="InterPro" id="IPR000086">
    <property type="entry name" value="NUDIX_hydrolase_dom"/>
</dbReference>
<dbReference type="SUPFAM" id="SSF55811">
    <property type="entry name" value="Nudix"/>
    <property type="match status" value="1"/>
</dbReference>
<organism evidence="4 5">
    <name type="scientific">Desulfonauticus submarinus</name>
    <dbReference type="NCBI Taxonomy" id="206665"/>
    <lineage>
        <taxon>Bacteria</taxon>
        <taxon>Pseudomonadati</taxon>
        <taxon>Thermodesulfobacteriota</taxon>
        <taxon>Desulfovibrionia</taxon>
        <taxon>Desulfovibrionales</taxon>
        <taxon>Desulfonauticaceae</taxon>
        <taxon>Desulfonauticus</taxon>
    </lineage>
</organism>
<evidence type="ECO:0000259" key="3">
    <source>
        <dbReference type="PROSITE" id="PS51462"/>
    </source>
</evidence>
<dbReference type="EMBL" id="FNIN01000007">
    <property type="protein sequence ID" value="SDN78845.1"/>
    <property type="molecule type" value="Genomic_DNA"/>
</dbReference>
<dbReference type="InterPro" id="IPR020476">
    <property type="entry name" value="Nudix_hydrolase"/>
</dbReference>
<dbReference type="STRING" id="206665.SAMN04488516_10724"/>